<dbReference type="SUPFAM" id="SSF53474">
    <property type="entry name" value="alpha/beta-Hydrolases"/>
    <property type="match status" value="1"/>
</dbReference>
<keyword evidence="1 3" id="KW-0378">Hydrolase</keyword>
<gene>
    <name evidence="3" type="primary">dhaA</name>
    <name evidence="3" type="ORF">PTI45_02690</name>
</gene>
<reference evidence="3 4" key="1">
    <citation type="submission" date="2016-08" db="EMBL/GenBank/DDBJ databases">
        <title>Genome sequencing of Paenibacillus sp. TI45-13ar, isolated from Korean traditional nuruk.</title>
        <authorList>
            <person name="Kim S.-J."/>
        </authorList>
    </citation>
    <scope>NUCLEOTIDE SEQUENCE [LARGE SCALE GENOMIC DNA]</scope>
    <source>
        <strain evidence="3 4">TI45-13ar</strain>
    </source>
</reference>
<dbReference type="GO" id="GO:0018786">
    <property type="term" value="F:haloalkane dehalogenase activity"/>
    <property type="evidence" value="ECO:0007669"/>
    <property type="project" value="UniProtKB-EC"/>
</dbReference>
<keyword evidence="4" id="KW-1185">Reference proteome</keyword>
<dbReference type="Gene3D" id="3.40.50.1820">
    <property type="entry name" value="alpha/beta hydrolase"/>
    <property type="match status" value="1"/>
</dbReference>
<dbReference type="EC" id="3.8.1.5" evidence="3"/>
<dbReference type="Proteomes" id="UP000094578">
    <property type="component" value="Unassembled WGS sequence"/>
</dbReference>
<dbReference type="PATRIC" id="fig|1886670.3.peg.2735"/>
<dbReference type="PRINTS" id="PR00412">
    <property type="entry name" value="EPOXHYDRLASE"/>
</dbReference>
<feature type="domain" description="AB hydrolase-1" evidence="2">
    <location>
        <begin position="30"/>
        <end position="276"/>
    </location>
</feature>
<proteinExistence type="predicted"/>
<dbReference type="InterPro" id="IPR000073">
    <property type="entry name" value="AB_hydrolase_1"/>
</dbReference>
<dbReference type="STRING" id="1886670.PTI45_02690"/>
<protein>
    <submittedName>
        <fullName evidence="3">Haloalkane dehalogenase</fullName>
        <ecNumber evidence="3">3.8.1.5</ecNumber>
    </submittedName>
</protein>
<sequence length="288" mass="33750">MSHKVETMIEHQFAEVNGVKLHYVIGGKGPTVMLLHGFPDFWYTWKDQIPMLIEAGYRVVAPDLRGYNLSSKPEGVDHYSIDTLCADVNGLIEHLGEEQVYLTGHDWGGNISWYFTMMYPHRVRRLAILNMLHPERLQTGLRTLPQLRRSWYMFFFQIPKLPEKALARDNNHMLRTIFKKEPKEPFSDQEVQVYLKAFEQKETLSAAINYYRAMFRRSSATKKAQMRKIEQPVLILFGDLDPHLSKDLADPLPEWVPNTEIHHYDDATHWIQHDKPAEVSQRLIAFFK</sequence>
<dbReference type="EMBL" id="MDER01000045">
    <property type="protein sequence ID" value="ODP27871.1"/>
    <property type="molecule type" value="Genomic_DNA"/>
</dbReference>
<dbReference type="InterPro" id="IPR000639">
    <property type="entry name" value="Epox_hydrolase-like"/>
</dbReference>
<evidence type="ECO:0000259" key="2">
    <source>
        <dbReference type="Pfam" id="PF00561"/>
    </source>
</evidence>
<evidence type="ECO:0000313" key="4">
    <source>
        <dbReference type="Proteomes" id="UP000094578"/>
    </source>
</evidence>
<dbReference type="RefSeq" id="WP_069328102.1">
    <property type="nucleotide sequence ID" value="NZ_MDER01000045.1"/>
</dbReference>
<dbReference type="AlphaFoldDB" id="A0A1E3L2N2"/>
<accession>A0A1E3L2N2</accession>
<organism evidence="3 4">
    <name type="scientific">Paenibacillus nuruki</name>
    <dbReference type="NCBI Taxonomy" id="1886670"/>
    <lineage>
        <taxon>Bacteria</taxon>
        <taxon>Bacillati</taxon>
        <taxon>Bacillota</taxon>
        <taxon>Bacilli</taxon>
        <taxon>Bacillales</taxon>
        <taxon>Paenibacillaceae</taxon>
        <taxon>Paenibacillus</taxon>
    </lineage>
</organism>
<name>A0A1E3L2N2_9BACL</name>
<dbReference type="Pfam" id="PF00561">
    <property type="entry name" value="Abhydrolase_1"/>
    <property type="match status" value="1"/>
</dbReference>
<dbReference type="PANTHER" id="PTHR43329">
    <property type="entry name" value="EPOXIDE HYDROLASE"/>
    <property type="match status" value="1"/>
</dbReference>
<dbReference type="PRINTS" id="PR00111">
    <property type="entry name" value="ABHYDROLASE"/>
</dbReference>
<comment type="caution">
    <text evidence="3">The sequence shown here is derived from an EMBL/GenBank/DDBJ whole genome shotgun (WGS) entry which is preliminary data.</text>
</comment>
<dbReference type="InterPro" id="IPR029058">
    <property type="entry name" value="AB_hydrolase_fold"/>
</dbReference>
<evidence type="ECO:0000313" key="3">
    <source>
        <dbReference type="EMBL" id="ODP27871.1"/>
    </source>
</evidence>
<evidence type="ECO:0000256" key="1">
    <source>
        <dbReference type="ARBA" id="ARBA00022801"/>
    </source>
</evidence>